<evidence type="ECO:0000313" key="2">
    <source>
        <dbReference type="EMBL" id="KAH3839686.1"/>
    </source>
</evidence>
<gene>
    <name evidence="2" type="ORF">DPMN_113119</name>
</gene>
<dbReference type="Proteomes" id="UP000828390">
    <property type="component" value="Unassembled WGS sequence"/>
</dbReference>
<feature type="region of interest" description="Disordered" evidence="1">
    <location>
        <begin position="1"/>
        <end position="25"/>
    </location>
</feature>
<name>A0A9D4QQD8_DREPO</name>
<keyword evidence="3" id="KW-1185">Reference proteome</keyword>
<sequence length="139" mass="15504">MKKNKGNGETDNYNSIDITEEPYGNGNYDHTTVTLSSEAVTRKPDNIYNKLKIDRPGDYDHLGRLEHIMSQAGNDYNTSAISQRNEVVGDYNHITNPVRTTVTRGEGTKDHEQGDYDVLNGITVKLPPGDAHDYAHAKI</sequence>
<proteinExistence type="predicted"/>
<evidence type="ECO:0000256" key="1">
    <source>
        <dbReference type="SAM" id="MobiDB-lite"/>
    </source>
</evidence>
<reference evidence="2" key="2">
    <citation type="submission" date="2020-11" db="EMBL/GenBank/DDBJ databases">
        <authorList>
            <person name="McCartney M.A."/>
            <person name="Auch B."/>
            <person name="Kono T."/>
            <person name="Mallez S."/>
            <person name="Becker A."/>
            <person name="Gohl D.M."/>
            <person name="Silverstein K.A.T."/>
            <person name="Koren S."/>
            <person name="Bechman K.B."/>
            <person name="Herman A."/>
            <person name="Abrahante J.E."/>
            <person name="Garbe J."/>
        </authorList>
    </citation>
    <scope>NUCLEOTIDE SEQUENCE</scope>
    <source>
        <strain evidence="2">Duluth1</strain>
        <tissue evidence="2">Whole animal</tissue>
    </source>
</reference>
<dbReference type="AlphaFoldDB" id="A0A9D4QQD8"/>
<feature type="compositionally biased region" description="Polar residues" evidence="1">
    <location>
        <begin position="7"/>
        <end position="17"/>
    </location>
</feature>
<evidence type="ECO:0000313" key="3">
    <source>
        <dbReference type="Proteomes" id="UP000828390"/>
    </source>
</evidence>
<dbReference type="EMBL" id="JAIWYP010000004">
    <property type="protein sequence ID" value="KAH3839686.1"/>
    <property type="molecule type" value="Genomic_DNA"/>
</dbReference>
<accession>A0A9D4QQD8</accession>
<protein>
    <submittedName>
        <fullName evidence="2">Uncharacterized protein</fullName>
    </submittedName>
</protein>
<reference evidence="2" key="1">
    <citation type="journal article" date="2019" name="bioRxiv">
        <title>The Genome of the Zebra Mussel, Dreissena polymorpha: A Resource for Invasive Species Research.</title>
        <authorList>
            <person name="McCartney M.A."/>
            <person name="Auch B."/>
            <person name="Kono T."/>
            <person name="Mallez S."/>
            <person name="Zhang Y."/>
            <person name="Obille A."/>
            <person name="Becker A."/>
            <person name="Abrahante J.E."/>
            <person name="Garbe J."/>
            <person name="Badalamenti J.P."/>
            <person name="Herman A."/>
            <person name="Mangelson H."/>
            <person name="Liachko I."/>
            <person name="Sullivan S."/>
            <person name="Sone E.D."/>
            <person name="Koren S."/>
            <person name="Silverstein K.A.T."/>
            <person name="Beckman K.B."/>
            <person name="Gohl D.M."/>
        </authorList>
    </citation>
    <scope>NUCLEOTIDE SEQUENCE</scope>
    <source>
        <strain evidence="2">Duluth1</strain>
        <tissue evidence="2">Whole animal</tissue>
    </source>
</reference>
<comment type="caution">
    <text evidence="2">The sequence shown here is derived from an EMBL/GenBank/DDBJ whole genome shotgun (WGS) entry which is preliminary data.</text>
</comment>
<organism evidence="2 3">
    <name type="scientific">Dreissena polymorpha</name>
    <name type="common">Zebra mussel</name>
    <name type="synonym">Mytilus polymorpha</name>
    <dbReference type="NCBI Taxonomy" id="45954"/>
    <lineage>
        <taxon>Eukaryota</taxon>
        <taxon>Metazoa</taxon>
        <taxon>Spiralia</taxon>
        <taxon>Lophotrochozoa</taxon>
        <taxon>Mollusca</taxon>
        <taxon>Bivalvia</taxon>
        <taxon>Autobranchia</taxon>
        <taxon>Heteroconchia</taxon>
        <taxon>Euheterodonta</taxon>
        <taxon>Imparidentia</taxon>
        <taxon>Neoheterodontei</taxon>
        <taxon>Myida</taxon>
        <taxon>Dreissenoidea</taxon>
        <taxon>Dreissenidae</taxon>
        <taxon>Dreissena</taxon>
    </lineage>
</organism>